<evidence type="ECO:0000256" key="3">
    <source>
        <dbReference type="ARBA" id="ARBA00022676"/>
    </source>
</evidence>
<name>A0AAV2RYY5_MEGNR</name>
<evidence type="ECO:0000256" key="2">
    <source>
        <dbReference type="ARBA" id="ARBA00007647"/>
    </source>
</evidence>
<dbReference type="AlphaFoldDB" id="A0AAV2RYY5"/>
<evidence type="ECO:0000256" key="1">
    <source>
        <dbReference type="ARBA" id="ARBA00004167"/>
    </source>
</evidence>
<dbReference type="GO" id="GO:0016020">
    <property type="term" value="C:membrane"/>
    <property type="evidence" value="ECO:0007669"/>
    <property type="project" value="UniProtKB-SubCell"/>
</dbReference>
<proteinExistence type="inferred from homology"/>
<keyword evidence="5" id="KW-0812">Transmembrane</keyword>
<comment type="caution">
    <text evidence="10">The sequence shown here is derived from an EMBL/GenBank/DDBJ whole genome shotgun (WGS) entry which is preliminary data.</text>
</comment>
<reference evidence="10 11" key="1">
    <citation type="submission" date="2024-05" db="EMBL/GenBank/DDBJ databases">
        <authorList>
            <person name="Wallberg A."/>
        </authorList>
    </citation>
    <scope>NUCLEOTIDE SEQUENCE [LARGE SCALE GENOMIC DNA]</scope>
</reference>
<comment type="subcellular location">
    <subcellularLocation>
        <location evidence="1">Membrane</location>
        <topology evidence="1">Single-pass membrane protein</topology>
    </subcellularLocation>
</comment>
<dbReference type="PANTHER" id="PTHR21461">
    <property type="entry name" value="GLYCOSYLTRANSFERASE FAMILY 92 PROTEIN"/>
    <property type="match status" value="1"/>
</dbReference>
<evidence type="ECO:0000313" key="11">
    <source>
        <dbReference type="Proteomes" id="UP001497623"/>
    </source>
</evidence>
<dbReference type="Pfam" id="PF01697">
    <property type="entry name" value="Glyco_transf_92"/>
    <property type="match status" value="1"/>
</dbReference>
<evidence type="ECO:0000256" key="8">
    <source>
        <dbReference type="RuleBase" id="RU366017"/>
    </source>
</evidence>
<keyword evidence="9" id="KW-0732">Signal</keyword>
<evidence type="ECO:0000256" key="4">
    <source>
        <dbReference type="ARBA" id="ARBA00022679"/>
    </source>
</evidence>
<keyword evidence="7" id="KW-0472">Membrane</keyword>
<protein>
    <recommendedName>
        <fullName evidence="8">Glycosyltransferase family 92 protein</fullName>
        <ecNumber evidence="8">2.4.1.-</ecNumber>
    </recommendedName>
</protein>
<dbReference type="GO" id="GO:0005737">
    <property type="term" value="C:cytoplasm"/>
    <property type="evidence" value="ECO:0007669"/>
    <property type="project" value="TreeGrafter"/>
</dbReference>
<dbReference type="PANTHER" id="PTHR21461:SF69">
    <property type="entry name" value="GLYCOSYLTRANSFERASE FAMILY 92 PROTEIN"/>
    <property type="match status" value="1"/>
</dbReference>
<evidence type="ECO:0000256" key="9">
    <source>
        <dbReference type="SAM" id="SignalP"/>
    </source>
</evidence>
<dbReference type="EC" id="2.4.1.-" evidence="8"/>
<keyword evidence="3 8" id="KW-0328">Glycosyltransferase</keyword>
<dbReference type="Proteomes" id="UP001497623">
    <property type="component" value="Unassembled WGS sequence"/>
</dbReference>
<accession>A0AAV2RYY5</accession>
<keyword evidence="6" id="KW-1133">Transmembrane helix</keyword>
<evidence type="ECO:0000256" key="5">
    <source>
        <dbReference type="ARBA" id="ARBA00022692"/>
    </source>
</evidence>
<feature type="chain" id="PRO_5043539503" description="Glycosyltransferase family 92 protein" evidence="9">
    <location>
        <begin position="24"/>
        <end position="506"/>
    </location>
</feature>
<dbReference type="GO" id="GO:0016757">
    <property type="term" value="F:glycosyltransferase activity"/>
    <property type="evidence" value="ECO:0007669"/>
    <property type="project" value="UniProtKB-UniRule"/>
</dbReference>
<gene>
    <name evidence="10" type="ORF">MNOR_LOCUS30271</name>
</gene>
<keyword evidence="11" id="KW-1185">Reference proteome</keyword>
<evidence type="ECO:0000256" key="6">
    <source>
        <dbReference type="ARBA" id="ARBA00022989"/>
    </source>
</evidence>
<evidence type="ECO:0000256" key="7">
    <source>
        <dbReference type="ARBA" id="ARBA00023136"/>
    </source>
</evidence>
<comment type="similarity">
    <text evidence="2 8">Belongs to the glycosyltransferase 92 family.</text>
</comment>
<feature type="signal peptide" evidence="9">
    <location>
        <begin position="1"/>
        <end position="23"/>
    </location>
</feature>
<organism evidence="10 11">
    <name type="scientific">Meganyctiphanes norvegica</name>
    <name type="common">Northern krill</name>
    <name type="synonym">Thysanopoda norvegica</name>
    <dbReference type="NCBI Taxonomy" id="48144"/>
    <lineage>
        <taxon>Eukaryota</taxon>
        <taxon>Metazoa</taxon>
        <taxon>Ecdysozoa</taxon>
        <taxon>Arthropoda</taxon>
        <taxon>Crustacea</taxon>
        <taxon>Multicrustacea</taxon>
        <taxon>Malacostraca</taxon>
        <taxon>Eumalacostraca</taxon>
        <taxon>Eucarida</taxon>
        <taxon>Euphausiacea</taxon>
        <taxon>Euphausiidae</taxon>
        <taxon>Meganyctiphanes</taxon>
    </lineage>
</organism>
<evidence type="ECO:0000313" key="10">
    <source>
        <dbReference type="EMBL" id="CAL4148677.1"/>
    </source>
</evidence>
<dbReference type="EMBL" id="CAXKWB010036613">
    <property type="protein sequence ID" value="CAL4148677.1"/>
    <property type="molecule type" value="Genomic_DNA"/>
</dbReference>
<keyword evidence="4 8" id="KW-0808">Transferase</keyword>
<sequence length="506" mass="59343">MKRILAALLVLLLALCCLSLLNSALFLASYTHTTVKPLVHKPNDKGHTFNKTGLRVNQDRLTVLVASAVESKFETLKVHECQQSIPSKENIEWNNTYWQKVSGRNIFLYSAHYDARFVYQLNTYHYVRVIGMSIGKLKPEEKYYCSLWYNHINNPIVVEAEVKEVWVTRWNKDATSDAHHAYMFVCPVPLDIQESKSYTEYVSISSDSCGLLTNLLPVQRKGLIERRNGKLKKKYAICVKGLDLNEDYSIRLVEWIEMNFILGADKIFMYQYRVHPNVSLVLDYYIKKGKVEVIPLTLPGTQPNDPEERSLYIKRQIWQKRRNEIVPYNDCLYKNLYTYNFIIPLDIDEVIVPVNAYNWPEMFGKIFKEDPNALKKYSSFSVQNAYFFNFFTQTESNLKIPEEYHMLRHTIRSANFSLYGHSVKSFVSTKTTLTVFNHYTLEGLYYKVKPNQVLPSSMVQLNHYKARCPRDMFSQCRDNFLVYKKEDPLILKYKEKLMENVKNVLQ</sequence>
<feature type="non-terminal residue" evidence="10">
    <location>
        <position position="506"/>
    </location>
</feature>
<dbReference type="InterPro" id="IPR008166">
    <property type="entry name" value="Glyco_transf_92"/>
</dbReference>